<dbReference type="STRING" id="1185766.SAMN05216224_1176"/>
<protein>
    <submittedName>
        <fullName evidence="1">Uncharacterized protein</fullName>
    </submittedName>
</protein>
<dbReference type="EMBL" id="JHEH01000030">
    <property type="protein sequence ID" value="KEP68547.1"/>
    <property type="molecule type" value="Genomic_DNA"/>
</dbReference>
<dbReference type="AlphaFoldDB" id="A0A074U1J8"/>
<dbReference type="RefSeq" id="WP_038068408.1">
    <property type="nucleotide sequence ID" value="NZ_FOVB01000017.1"/>
</dbReference>
<evidence type="ECO:0000313" key="2">
    <source>
        <dbReference type="Proteomes" id="UP000027725"/>
    </source>
</evidence>
<gene>
    <name evidence="1" type="ORF">DL1_11455</name>
</gene>
<dbReference type="Proteomes" id="UP000027725">
    <property type="component" value="Unassembled WGS sequence"/>
</dbReference>
<name>A0A074U1J8_9RHOB</name>
<comment type="caution">
    <text evidence="1">The sequence shown here is derived from an EMBL/GenBank/DDBJ whole genome shotgun (WGS) entry which is preliminary data.</text>
</comment>
<keyword evidence="2" id="KW-1185">Reference proteome</keyword>
<proteinExistence type="predicted"/>
<sequence length="97" mass="10167">MDYQPTILQLTVLDGKANTAGTRLLAIFTLSYAGMSINGCVLTENAKGMVRSNGPRGTSPSKAPINTSFSDPELAALITERADAAYRALTGKSAMEA</sequence>
<reference evidence="1 2" key="1">
    <citation type="submission" date="2014-03" db="EMBL/GenBank/DDBJ databases">
        <title>The draft genome sequence of Thioclava dalianensis DLFJ1-1.</title>
        <authorList>
            <person name="Lai Q."/>
            <person name="Shao Z."/>
        </authorList>
    </citation>
    <scope>NUCLEOTIDE SEQUENCE [LARGE SCALE GENOMIC DNA]</scope>
    <source>
        <strain evidence="1 2">DLFJ1-1</strain>
    </source>
</reference>
<dbReference type="OrthoDB" id="7775353at2"/>
<accession>A0A074U1J8</accession>
<organism evidence="1 2">
    <name type="scientific">Thioclava dalianensis</name>
    <dbReference type="NCBI Taxonomy" id="1185766"/>
    <lineage>
        <taxon>Bacteria</taxon>
        <taxon>Pseudomonadati</taxon>
        <taxon>Pseudomonadota</taxon>
        <taxon>Alphaproteobacteria</taxon>
        <taxon>Rhodobacterales</taxon>
        <taxon>Paracoccaceae</taxon>
        <taxon>Thioclava</taxon>
    </lineage>
</organism>
<evidence type="ECO:0000313" key="1">
    <source>
        <dbReference type="EMBL" id="KEP68547.1"/>
    </source>
</evidence>